<keyword evidence="1" id="KW-0723">Serine/threonine-protein kinase</keyword>
<proteinExistence type="predicted"/>
<accession>A0A6M8BEZ6</accession>
<feature type="domain" description="Histidine kinase/HSP90-like ATPase" evidence="2">
    <location>
        <begin position="12"/>
        <end position="134"/>
    </location>
</feature>
<dbReference type="Proteomes" id="UP000505210">
    <property type="component" value="Chromosome"/>
</dbReference>
<dbReference type="AlphaFoldDB" id="A0A6M8BEZ6"/>
<dbReference type="CDD" id="cd16936">
    <property type="entry name" value="HATPase_RsbW-like"/>
    <property type="match status" value="1"/>
</dbReference>
<reference evidence="3 4" key="1">
    <citation type="submission" date="2020-05" db="EMBL/GenBank/DDBJ databases">
        <title>Complete genome sequence of of a novel Thermoleptolyngbya strain isolated from hot springs of Ganzi, Sichuan China.</title>
        <authorList>
            <person name="Tang J."/>
            <person name="Daroch M."/>
            <person name="Li L."/>
            <person name="Waleron K."/>
            <person name="Waleron M."/>
            <person name="Waleron M."/>
        </authorList>
    </citation>
    <scope>NUCLEOTIDE SEQUENCE [LARGE SCALE GENOMIC DNA]</scope>
    <source>
        <strain evidence="3 4">PKUAC-SCTA183</strain>
    </source>
</reference>
<dbReference type="EMBL" id="CP053661">
    <property type="protein sequence ID" value="QKD84772.1"/>
    <property type="molecule type" value="Genomic_DNA"/>
</dbReference>
<dbReference type="Gene3D" id="3.30.565.10">
    <property type="entry name" value="Histidine kinase-like ATPase, C-terminal domain"/>
    <property type="match status" value="1"/>
</dbReference>
<dbReference type="InterPro" id="IPR003594">
    <property type="entry name" value="HATPase_dom"/>
</dbReference>
<protein>
    <submittedName>
        <fullName evidence="3">ATP-binding protein</fullName>
    </submittedName>
</protein>
<dbReference type="KEGG" id="theu:HPC62_04685"/>
<keyword evidence="4" id="KW-1185">Reference proteome</keyword>
<evidence type="ECO:0000256" key="1">
    <source>
        <dbReference type="ARBA" id="ARBA00022527"/>
    </source>
</evidence>
<dbReference type="GO" id="GO:0005524">
    <property type="term" value="F:ATP binding"/>
    <property type="evidence" value="ECO:0007669"/>
    <property type="project" value="UniProtKB-KW"/>
</dbReference>
<name>A0A6M8BEZ6_9CYAN</name>
<keyword evidence="1" id="KW-0808">Transferase</keyword>
<dbReference type="Pfam" id="PF13581">
    <property type="entry name" value="HATPase_c_2"/>
    <property type="match status" value="1"/>
</dbReference>
<keyword evidence="3" id="KW-0547">Nucleotide-binding</keyword>
<dbReference type="InterPro" id="IPR050267">
    <property type="entry name" value="Anti-sigma-factor_SerPK"/>
</dbReference>
<evidence type="ECO:0000259" key="2">
    <source>
        <dbReference type="Pfam" id="PF13581"/>
    </source>
</evidence>
<gene>
    <name evidence="3" type="ORF">HPC62_04685</name>
</gene>
<dbReference type="PANTHER" id="PTHR35526">
    <property type="entry name" value="ANTI-SIGMA-F FACTOR RSBW-RELATED"/>
    <property type="match status" value="1"/>
</dbReference>
<organism evidence="3 4">
    <name type="scientific">Thermoleptolyngbya sichuanensis A183</name>
    <dbReference type="NCBI Taxonomy" id="2737172"/>
    <lineage>
        <taxon>Bacteria</taxon>
        <taxon>Bacillati</taxon>
        <taxon>Cyanobacteriota</taxon>
        <taxon>Cyanophyceae</taxon>
        <taxon>Oculatellales</taxon>
        <taxon>Oculatellaceae</taxon>
        <taxon>Thermoleptolyngbya</taxon>
        <taxon>Thermoleptolyngbya sichuanensis</taxon>
    </lineage>
</organism>
<dbReference type="PANTHER" id="PTHR35526:SF3">
    <property type="entry name" value="ANTI-SIGMA-F FACTOR RSBW"/>
    <property type="match status" value="1"/>
</dbReference>
<keyword evidence="3" id="KW-0067">ATP-binding</keyword>
<dbReference type="GO" id="GO:0004674">
    <property type="term" value="F:protein serine/threonine kinase activity"/>
    <property type="evidence" value="ECO:0007669"/>
    <property type="project" value="UniProtKB-KW"/>
</dbReference>
<dbReference type="SUPFAM" id="SSF55874">
    <property type="entry name" value="ATPase domain of HSP90 chaperone/DNA topoisomerase II/histidine kinase"/>
    <property type="match status" value="1"/>
</dbReference>
<dbReference type="InterPro" id="IPR036890">
    <property type="entry name" value="HATPase_C_sf"/>
</dbReference>
<sequence length="146" mass="16830">MLRSEQIQVDTQLNELNHVLAWFDGLRCAGIPELVWLQCQLALAEGFTNAVRHAHRNRSPDTPIEISVTIFKEFLEIQIWDCGPTFNLRKMLEAIPDEVDRDAAGGRGLLLMKKTADVLDYRRSPDQRNCLLFVKHYTRQDLARPD</sequence>
<evidence type="ECO:0000313" key="3">
    <source>
        <dbReference type="EMBL" id="QKD84772.1"/>
    </source>
</evidence>
<keyword evidence="1" id="KW-0418">Kinase</keyword>
<evidence type="ECO:0000313" key="4">
    <source>
        <dbReference type="Proteomes" id="UP000505210"/>
    </source>
</evidence>